<proteinExistence type="inferred from homology"/>
<dbReference type="InterPro" id="IPR011057">
    <property type="entry name" value="Mss4-like_sf"/>
</dbReference>
<protein>
    <recommendedName>
        <fullName evidence="5">CENP-V/GFA domain-containing protein</fullName>
    </recommendedName>
</protein>
<evidence type="ECO:0000313" key="6">
    <source>
        <dbReference type="EMBL" id="PXW73365.1"/>
    </source>
</evidence>
<evidence type="ECO:0000256" key="4">
    <source>
        <dbReference type="ARBA" id="ARBA00023239"/>
    </source>
</evidence>
<keyword evidence="7" id="KW-1185">Reference proteome</keyword>
<keyword evidence="2" id="KW-0479">Metal-binding</keyword>
<evidence type="ECO:0000256" key="1">
    <source>
        <dbReference type="ARBA" id="ARBA00005495"/>
    </source>
</evidence>
<dbReference type="PANTHER" id="PTHR33337:SF40">
    <property type="entry name" value="CENP-V_GFA DOMAIN-CONTAINING PROTEIN-RELATED"/>
    <property type="match status" value="1"/>
</dbReference>
<evidence type="ECO:0000256" key="3">
    <source>
        <dbReference type="ARBA" id="ARBA00022833"/>
    </source>
</evidence>
<dbReference type="SUPFAM" id="SSF51316">
    <property type="entry name" value="Mss4-like"/>
    <property type="match status" value="1"/>
</dbReference>
<evidence type="ECO:0000313" key="7">
    <source>
        <dbReference type="Proteomes" id="UP000248014"/>
    </source>
</evidence>
<dbReference type="Proteomes" id="UP000248014">
    <property type="component" value="Unassembled WGS sequence"/>
</dbReference>
<dbReference type="PROSITE" id="PS51891">
    <property type="entry name" value="CENP_V_GFA"/>
    <property type="match status" value="1"/>
</dbReference>
<keyword evidence="4" id="KW-0456">Lyase</keyword>
<accession>A0A2V3UZE3</accession>
<dbReference type="GO" id="GO:0016846">
    <property type="term" value="F:carbon-sulfur lyase activity"/>
    <property type="evidence" value="ECO:0007669"/>
    <property type="project" value="InterPro"/>
</dbReference>
<name>A0A2V3UZE3_9SPHN</name>
<gene>
    <name evidence="6" type="ORF">C7451_11092</name>
</gene>
<comment type="caution">
    <text evidence="6">The sequence shown here is derived from an EMBL/GenBank/DDBJ whole genome shotgun (WGS) entry which is preliminary data.</text>
</comment>
<evidence type="ECO:0000259" key="5">
    <source>
        <dbReference type="PROSITE" id="PS51891"/>
    </source>
</evidence>
<organism evidence="6 7">
    <name type="scientific">Blastomonas natatoria</name>
    <dbReference type="NCBI Taxonomy" id="34015"/>
    <lineage>
        <taxon>Bacteria</taxon>
        <taxon>Pseudomonadati</taxon>
        <taxon>Pseudomonadota</taxon>
        <taxon>Alphaproteobacteria</taxon>
        <taxon>Sphingomonadales</taxon>
        <taxon>Sphingomonadaceae</taxon>
        <taxon>Blastomonas</taxon>
    </lineage>
</organism>
<dbReference type="Gene3D" id="3.90.1590.10">
    <property type="entry name" value="glutathione-dependent formaldehyde- activating enzyme (gfa)"/>
    <property type="match status" value="1"/>
</dbReference>
<dbReference type="Pfam" id="PF04828">
    <property type="entry name" value="GFA"/>
    <property type="match status" value="1"/>
</dbReference>
<dbReference type="InterPro" id="IPR006913">
    <property type="entry name" value="CENP-V/GFA"/>
</dbReference>
<comment type="similarity">
    <text evidence="1">Belongs to the Gfa family.</text>
</comment>
<sequence length="143" mass="15560">MQDEGKGKHMTTTGGCLCGAVRYEIEGDPLLSAVCHCRNCQKQAGSAMSVLIGVRDDQIAITGELKTYEDCGESGDPVYRRFCGTCGSPILSDLPSQQGLHFVKAGTLDDVSALDPKMHFWTRSAQPWVRYAEDAVKFDRTPG</sequence>
<dbReference type="AlphaFoldDB" id="A0A2V3UZE3"/>
<reference evidence="6 7" key="1">
    <citation type="submission" date="2018-05" db="EMBL/GenBank/DDBJ databases">
        <title>Genomic Encyclopedia of Type Strains, Phase IV (KMG-IV): sequencing the most valuable type-strain genomes for metagenomic binning, comparative biology and taxonomic classification.</title>
        <authorList>
            <person name="Goeker M."/>
        </authorList>
    </citation>
    <scope>NUCLEOTIDE SEQUENCE [LARGE SCALE GENOMIC DNA]</scope>
    <source>
        <strain evidence="6 7">DSM 3183</strain>
    </source>
</reference>
<keyword evidence="3" id="KW-0862">Zinc</keyword>
<feature type="domain" description="CENP-V/GFA" evidence="5">
    <location>
        <begin position="12"/>
        <end position="129"/>
    </location>
</feature>
<dbReference type="PANTHER" id="PTHR33337">
    <property type="entry name" value="GFA DOMAIN-CONTAINING PROTEIN"/>
    <property type="match status" value="1"/>
</dbReference>
<dbReference type="GO" id="GO:0046872">
    <property type="term" value="F:metal ion binding"/>
    <property type="evidence" value="ECO:0007669"/>
    <property type="project" value="UniProtKB-KW"/>
</dbReference>
<evidence type="ECO:0000256" key="2">
    <source>
        <dbReference type="ARBA" id="ARBA00022723"/>
    </source>
</evidence>
<dbReference type="EMBL" id="QJJM01000010">
    <property type="protein sequence ID" value="PXW73365.1"/>
    <property type="molecule type" value="Genomic_DNA"/>
</dbReference>